<reference evidence="5 7" key="1">
    <citation type="submission" date="2017-05" db="EMBL/GenBank/DDBJ databases">
        <authorList>
            <person name="Song R."/>
            <person name="Chenine A.L."/>
            <person name="Ruprecht R.M."/>
        </authorList>
    </citation>
    <scope>NUCLEOTIDE SEQUENCE [LARGE SCALE GENOMIC DNA]</scope>
    <source>
        <strain evidence="5 7">CFBP 1590</strain>
    </source>
</reference>
<dbReference type="OrthoDB" id="7001268at2"/>
<dbReference type="Proteomes" id="UP001343600">
    <property type="component" value="Unassembled WGS sequence"/>
</dbReference>
<dbReference type="Pfam" id="PF00583">
    <property type="entry name" value="Acetyltransf_1"/>
    <property type="match status" value="1"/>
</dbReference>
<dbReference type="EMBL" id="CP036495">
    <property type="protein sequence ID" value="UZA69896.1"/>
    <property type="molecule type" value="Genomic_DNA"/>
</dbReference>
<dbReference type="PANTHER" id="PTHR43877:SF2">
    <property type="entry name" value="AMINOALKYLPHOSPHONATE N-ACETYLTRANSFERASE-RELATED"/>
    <property type="match status" value="1"/>
</dbReference>
<feature type="domain" description="N-acetyltransferase" evidence="3">
    <location>
        <begin position="12"/>
        <end position="160"/>
    </location>
</feature>
<dbReference type="PANTHER" id="PTHR43877">
    <property type="entry name" value="AMINOALKYLPHOSPHONATE N-ACETYLTRANSFERASE-RELATED-RELATED"/>
    <property type="match status" value="1"/>
</dbReference>
<dbReference type="InterPro" id="IPR016181">
    <property type="entry name" value="Acyl_CoA_acyltransferase"/>
</dbReference>
<dbReference type="GO" id="GO:0016747">
    <property type="term" value="F:acyltransferase activity, transferring groups other than amino-acyl groups"/>
    <property type="evidence" value="ECO:0007669"/>
    <property type="project" value="InterPro"/>
</dbReference>
<dbReference type="EC" id="2.-.-.-" evidence="4"/>
<organism evidence="5 7">
    <name type="scientific">Pseudomonas viridiflava</name>
    <name type="common">Phytomonas viridiflava</name>
    <dbReference type="NCBI Taxonomy" id="33069"/>
    <lineage>
        <taxon>Bacteria</taxon>
        <taxon>Pseudomonadati</taxon>
        <taxon>Pseudomonadota</taxon>
        <taxon>Gammaproteobacteria</taxon>
        <taxon>Pseudomonadales</taxon>
        <taxon>Pseudomonadaceae</taxon>
        <taxon>Pseudomonas</taxon>
    </lineage>
</organism>
<gene>
    <name evidence="5" type="ORF">CFBP1590__3454</name>
    <name evidence="6" type="ORF">EZZ81_17325</name>
    <name evidence="4" type="ORF">V2I87_16895</name>
</gene>
<dbReference type="GeneID" id="47765105"/>
<reference evidence="4 8" key="3">
    <citation type="submission" date="2024-01" db="EMBL/GenBank/DDBJ databases">
        <title>Characterization of Pseudomonas viridiflava in Georgia, USA.</title>
        <authorList>
            <person name="Zhao M."/>
            <person name="Dutta B."/>
        </authorList>
    </citation>
    <scope>NUCLEOTIDE SEQUENCE [LARGE SCALE GENOMIC DNA]</scope>
    <source>
        <strain evidence="4 8">21GA0539</strain>
    </source>
</reference>
<dbReference type="KEGG" id="pvd:CFBP1590__3454"/>
<dbReference type="Proteomes" id="UP000196842">
    <property type="component" value="Chromosome I"/>
</dbReference>
<dbReference type="RefSeq" id="WP_004887208.1">
    <property type="nucleotide sequence ID" value="NZ_CP036495.1"/>
</dbReference>
<proteinExistence type="predicted"/>
<dbReference type="InterPro" id="IPR050832">
    <property type="entry name" value="Bact_Acetyltransf"/>
</dbReference>
<dbReference type="EMBL" id="LT855380">
    <property type="protein sequence ID" value="SMS11040.1"/>
    <property type="molecule type" value="Genomic_DNA"/>
</dbReference>
<evidence type="ECO:0000256" key="1">
    <source>
        <dbReference type="ARBA" id="ARBA00022679"/>
    </source>
</evidence>
<name>A0A0P6W859_PSEVI</name>
<dbReference type="Gene3D" id="3.40.630.30">
    <property type="match status" value="1"/>
</dbReference>
<dbReference type="AlphaFoldDB" id="A0A0P6W859"/>
<evidence type="ECO:0000313" key="5">
    <source>
        <dbReference type="EMBL" id="SMS11040.1"/>
    </source>
</evidence>
<dbReference type="SUPFAM" id="SSF55729">
    <property type="entry name" value="Acyl-CoA N-acyltransferases (Nat)"/>
    <property type="match status" value="1"/>
</dbReference>
<protein>
    <submittedName>
        <fullName evidence="5 6">Acetyltransferase</fullName>
    </submittedName>
    <submittedName>
        <fullName evidence="4">GNAT family protein</fullName>
        <ecNumber evidence="4">2.-.-.-</ecNumber>
    </submittedName>
</protein>
<dbReference type="Proteomes" id="UP001163644">
    <property type="component" value="Chromosome"/>
</dbReference>
<evidence type="ECO:0000313" key="8">
    <source>
        <dbReference type="Proteomes" id="UP001343600"/>
    </source>
</evidence>
<evidence type="ECO:0000313" key="6">
    <source>
        <dbReference type="EMBL" id="UZA69896.1"/>
    </source>
</evidence>
<sequence>MFLHRPLEEKDIPIVCELPQNADELFYMFPRATYPFTPAQLVDALETRYDSTVIEMDGEVVGYANFSRCDFRDRCALGNVIIAPKARARGVGRYMISCMMDIAFDKHEATELIASCYNHNVPGLLFYPRMGFRPYAIEERRDKQGARVAVIHFRLPRSVE</sequence>
<keyword evidence="8" id="KW-1185">Reference proteome</keyword>
<evidence type="ECO:0000256" key="2">
    <source>
        <dbReference type="ARBA" id="ARBA00023315"/>
    </source>
</evidence>
<keyword evidence="2" id="KW-0012">Acyltransferase</keyword>
<dbReference type="EMBL" id="JAZEIP010000030">
    <property type="protein sequence ID" value="MEE4041775.1"/>
    <property type="molecule type" value="Genomic_DNA"/>
</dbReference>
<dbReference type="PROSITE" id="PS51186">
    <property type="entry name" value="GNAT"/>
    <property type="match status" value="1"/>
</dbReference>
<dbReference type="InterPro" id="IPR000182">
    <property type="entry name" value="GNAT_dom"/>
</dbReference>
<keyword evidence="1 5" id="KW-0808">Transferase</keyword>
<accession>A0A0P6W859</accession>
<reference evidence="6" key="2">
    <citation type="submission" date="2019-02" db="EMBL/GenBank/DDBJ databases">
        <authorList>
            <person name="Lutz S."/>
            <person name="Schori C."/>
            <person name="Ahrens C.H."/>
            <person name="Gueguen E."/>
        </authorList>
    </citation>
    <scope>NUCLEOTIDE SEQUENCE</scope>
    <source>
        <strain evidence="6">Psy35</strain>
    </source>
</reference>
<evidence type="ECO:0000259" key="3">
    <source>
        <dbReference type="PROSITE" id="PS51186"/>
    </source>
</evidence>
<dbReference type="CDD" id="cd04301">
    <property type="entry name" value="NAT_SF"/>
    <property type="match status" value="1"/>
</dbReference>
<evidence type="ECO:0000313" key="4">
    <source>
        <dbReference type="EMBL" id="MEE4041775.1"/>
    </source>
</evidence>
<evidence type="ECO:0000313" key="7">
    <source>
        <dbReference type="Proteomes" id="UP000196842"/>
    </source>
</evidence>